<keyword evidence="1" id="KW-0812">Transmembrane</keyword>
<dbReference type="KEGG" id="lpil:LIP_3465"/>
<proteinExistence type="predicted"/>
<dbReference type="STRING" id="1555112.LIP_3465"/>
<evidence type="ECO:0000313" key="3">
    <source>
        <dbReference type="EMBL" id="BAS29277.1"/>
    </source>
</evidence>
<reference evidence="4" key="1">
    <citation type="submission" date="2015-07" db="EMBL/GenBank/DDBJ databases">
        <title>Complete genome sequence and phylogenetic analysis of Limnochorda pilosa.</title>
        <authorList>
            <person name="Watanabe M."/>
            <person name="Kojima H."/>
            <person name="Fukui M."/>
        </authorList>
    </citation>
    <scope>NUCLEOTIDE SEQUENCE [LARGE SCALE GENOMIC DNA]</scope>
    <source>
        <strain evidence="4">HC45</strain>
    </source>
</reference>
<protein>
    <submittedName>
        <fullName evidence="3">Uncharacterized protein</fullName>
    </submittedName>
</protein>
<feature type="transmembrane region" description="Helical" evidence="1">
    <location>
        <begin position="211"/>
        <end position="233"/>
    </location>
</feature>
<keyword evidence="1" id="KW-0472">Membrane</keyword>
<evidence type="ECO:0000256" key="1">
    <source>
        <dbReference type="SAM" id="Phobius"/>
    </source>
</evidence>
<dbReference type="RefSeq" id="WP_068140819.1">
    <property type="nucleotide sequence ID" value="NZ_AP014924.1"/>
</dbReference>
<organism evidence="3 4">
    <name type="scientific">Limnochorda pilosa</name>
    <dbReference type="NCBI Taxonomy" id="1555112"/>
    <lineage>
        <taxon>Bacteria</taxon>
        <taxon>Bacillati</taxon>
        <taxon>Bacillota</taxon>
        <taxon>Limnochordia</taxon>
        <taxon>Limnochordales</taxon>
        <taxon>Limnochordaceae</taxon>
        <taxon>Limnochorda</taxon>
    </lineage>
</organism>
<dbReference type="Proteomes" id="UP000065807">
    <property type="component" value="Chromosome"/>
</dbReference>
<feature type="transmembrane region" description="Helical" evidence="1">
    <location>
        <begin position="178"/>
        <end position="199"/>
    </location>
</feature>
<keyword evidence="4" id="KW-1185">Reference proteome</keyword>
<evidence type="ECO:0000313" key="4">
    <source>
        <dbReference type="Proteomes" id="UP000065807"/>
    </source>
</evidence>
<keyword evidence="2" id="KW-0732">Signal</keyword>
<dbReference type="EMBL" id="AP014924">
    <property type="protein sequence ID" value="BAS29277.1"/>
    <property type="molecule type" value="Genomic_DNA"/>
</dbReference>
<feature type="transmembrane region" description="Helical" evidence="1">
    <location>
        <begin position="253"/>
        <end position="278"/>
    </location>
</feature>
<accession>A0A0K2SQK6</accession>
<gene>
    <name evidence="3" type="ORF">LIP_3465</name>
</gene>
<feature type="chain" id="PRO_5039276577" evidence="2">
    <location>
        <begin position="29"/>
        <end position="295"/>
    </location>
</feature>
<sequence length="295" mass="31523">MVDSLRWVMRTGRFFALLLLLVSISAVAGADTARADPGHGDGERIEAAVPAAEETVGHGTTGALTSPVPEVTAEEAGHQEDAGGGRAAAASRTERLLVVGGEAFVEGLLTFLLAVLWLLLVALQLARPYVLQLVDKFSLRLGADLWWLAYVLIRDLLFVATFVLSFFFYYPMLLGERAFPITGSLAATLLFAVLVLKLTRDVDDDPAAFRLVTNLTATGAGLYLAAVILGVEASRLEAFETISPWLVTHTNPAWAFGLLWLSYAGLLALGTAAVRYVLATTRGAGLARRPARAGR</sequence>
<feature type="signal peptide" evidence="2">
    <location>
        <begin position="1"/>
        <end position="28"/>
    </location>
</feature>
<feature type="transmembrane region" description="Helical" evidence="1">
    <location>
        <begin position="103"/>
        <end position="126"/>
    </location>
</feature>
<feature type="transmembrane region" description="Helical" evidence="1">
    <location>
        <begin position="147"/>
        <end position="172"/>
    </location>
</feature>
<reference evidence="4" key="2">
    <citation type="journal article" date="2016" name="Int. J. Syst. Evol. Microbiol.">
        <title>Complete genome sequence and cell structure of Limnochorda pilosa, a Gram-negative spore-former within the phylum Firmicutes.</title>
        <authorList>
            <person name="Watanabe M."/>
            <person name="Kojima H."/>
            <person name="Fukui M."/>
        </authorList>
    </citation>
    <scope>NUCLEOTIDE SEQUENCE [LARGE SCALE GENOMIC DNA]</scope>
    <source>
        <strain evidence="4">HC45</strain>
    </source>
</reference>
<keyword evidence="1" id="KW-1133">Transmembrane helix</keyword>
<dbReference type="AlphaFoldDB" id="A0A0K2SQK6"/>
<name>A0A0K2SQK6_LIMPI</name>
<evidence type="ECO:0000256" key="2">
    <source>
        <dbReference type="SAM" id="SignalP"/>
    </source>
</evidence>